<sequence length="110" mass="12169">MLLLSSRSSSSTSSSQRWRRRRRKRRPLPSLLASASLKSQGDLCSRRQRQSIGRGEREAVGGGRRLPRSRRGVRRNSRLETLEASAARCFCCRSRGPLPPAAGSSICGSE</sequence>
<gene>
    <name evidence="2" type="ORF">L596_012678</name>
</gene>
<feature type="compositionally biased region" description="Basic residues" evidence="1">
    <location>
        <begin position="17"/>
        <end position="27"/>
    </location>
</feature>
<protein>
    <submittedName>
        <fullName evidence="2">Uncharacterized protein</fullName>
    </submittedName>
</protein>
<organism evidence="2 3">
    <name type="scientific">Steinernema carpocapsae</name>
    <name type="common">Entomopathogenic nematode</name>
    <dbReference type="NCBI Taxonomy" id="34508"/>
    <lineage>
        <taxon>Eukaryota</taxon>
        <taxon>Metazoa</taxon>
        <taxon>Ecdysozoa</taxon>
        <taxon>Nematoda</taxon>
        <taxon>Chromadorea</taxon>
        <taxon>Rhabditida</taxon>
        <taxon>Tylenchina</taxon>
        <taxon>Panagrolaimomorpha</taxon>
        <taxon>Strongyloidoidea</taxon>
        <taxon>Steinernematidae</taxon>
        <taxon>Steinernema</taxon>
    </lineage>
</organism>
<name>A0A4U5NXT9_STECR</name>
<proteinExistence type="predicted"/>
<dbReference type="AlphaFoldDB" id="A0A4U5NXT9"/>
<evidence type="ECO:0000313" key="2">
    <source>
        <dbReference type="EMBL" id="TKR88427.1"/>
    </source>
</evidence>
<accession>A0A4U5NXT9</accession>
<evidence type="ECO:0000256" key="1">
    <source>
        <dbReference type="SAM" id="MobiDB-lite"/>
    </source>
</evidence>
<feature type="region of interest" description="Disordered" evidence="1">
    <location>
        <begin position="1"/>
        <end position="75"/>
    </location>
</feature>
<dbReference type="EMBL" id="AZBU02000003">
    <property type="protein sequence ID" value="TKR88427.1"/>
    <property type="molecule type" value="Genomic_DNA"/>
</dbReference>
<dbReference type="Proteomes" id="UP000298663">
    <property type="component" value="Unassembled WGS sequence"/>
</dbReference>
<comment type="caution">
    <text evidence="2">The sequence shown here is derived from an EMBL/GenBank/DDBJ whole genome shotgun (WGS) entry which is preliminary data.</text>
</comment>
<evidence type="ECO:0000313" key="3">
    <source>
        <dbReference type="Proteomes" id="UP000298663"/>
    </source>
</evidence>
<feature type="compositionally biased region" description="Low complexity" evidence="1">
    <location>
        <begin position="1"/>
        <end position="16"/>
    </location>
</feature>
<feature type="compositionally biased region" description="Low complexity" evidence="1">
    <location>
        <begin position="28"/>
        <end position="39"/>
    </location>
</feature>
<feature type="compositionally biased region" description="Basic residues" evidence="1">
    <location>
        <begin position="65"/>
        <end position="75"/>
    </location>
</feature>
<keyword evidence="3" id="KW-1185">Reference proteome</keyword>
<reference evidence="2 3" key="1">
    <citation type="journal article" date="2015" name="Genome Biol.">
        <title>Comparative genomics of Steinernema reveals deeply conserved gene regulatory networks.</title>
        <authorList>
            <person name="Dillman A.R."/>
            <person name="Macchietto M."/>
            <person name="Porter C.F."/>
            <person name="Rogers A."/>
            <person name="Williams B."/>
            <person name="Antoshechkin I."/>
            <person name="Lee M.M."/>
            <person name="Goodwin Z."/>
            <person name="Lu X."/>
            <person name="Lewis E.E."/>
            <person name="Goodrich-Blair H."/>
            <person name="Stock S.P."/>
            <person name="Adams B.J."/>
            <person name="Sternberg P.W."/>
            <person name="Mortazavi A."/>
        </authorList>
    </citation>
    <scope>NUCLEOTIDE SEQUENCE [LARGE SCALE GENOMIC DNA]</scope>
    <source>
        <strain evidence="2 3">ALL</strain>
    </source>
</reference>
<reference evidence="2 3" key="2">
    <citation type="journal article" date="2019" name="G3 (Bethesda)">
        <title>Hybrid Assembly of the Genome of the Entomopathogenic Nematode Steinernema carpocapsae Identifies the X-Chromosome.</title>
        <authorList>
            <person name="Serra L."/>
            <person name="Macchietto M."/>
            <person name="Macias-Munoz A."/>
            <person name="McGill C.J."/>
            <person name="Rodriguez I.M."/>
            <person name="Rodriguez B."/>
            <person name="Murad R."/>
            <person name="Mortazavi A."/>
        </authorList>
    </citation>
    <scope>NUCLEOTIDE SEQUENCE [LARGE SCALE GENOMIC DNA]</scope>
    <source>
        <strain evidence="2 3">ALL</strain>
    </source>
</reference>